<evidence type="ECO:0000256" key="1">
    <source>
        <dbReference type="SAM" id="Phobius"/>
    </source>
</evidence>
<keyword evidence="1" id="KW-1133">Transmembrane helix</keyword>
<evidence type="ECO:0000313" key="3">
    <source>
        <dbReference type="Proteomes" id="UP000178446"/>
    </source>
</evidence>
<comment type="caution">
    <text evidence="2">The sequence shown here is derived from an EMBL/GenBank/DDBJ whole genome shotgun (WGS) entry which is preliminary data.</text>
</comment>
<keyword evidence="1" id="KW-0812">Transmembrane</keyword>
<dbReference type="EMBL" id="MGGB01000011">
    <property type="protein sequence ID" value="OGM19440.1"/>
    <property type="molecule type" value="Genomic_DNA"/>
</dbReference>
<keyword evidence="1" id="KW-0472">Membrane</keyword>
<dbReference type="InterPro" id="IPR013783">
    <property type="entry name" value="Ig-like_fold"/>
</dbReference>
<dbReference type="AlphaFoldDB" id="A0A1F7XWW1"/>
<gene>
    <name evidence="2" type="ORF">A2685_02590</name>
</gene>
<dbReference type="Gene3D" id="2.60.40.10">
    <property type="entry name" value="Immunoglobulins"/>
    <property type="match status" value="1"/>
</dbReference>
<accession>A0A1F7XWW1</accession>
<reference evidence="2 3" key="1">
    <citation type="journal article" date="2016" name="Nat. Commun.">
        <title>Thousands of microbial genomes shed light on interconnected biogeochemical processes in an aquifer system.</title>
        <authorList>
            <person name="Anantharaman K."/>
            <person name="Brown C.T."/>
            <person name="Hug L.A."/>
            <person name="Sharon I."/>
            <person name="Castelle C.J."/>
            <person name="Probst A.J."/>
            <person name="Thomas B.C."/>
            <person name="Singh A."/>
            <person name="Wilkins M.J."/>
            <person name="Karaoz U."/>
            <person name="Brodie E.L."/>
            <person name="Williams K.H."/>
            <person name="Hubbard S.S."/>
            <person name="Banfield J.F."/>
        </authorList>
    </citation>
    <scope>NUCLEOTIDE SEQUENCE [LARGE SCALE GENOMIC DNA]</scope>
</reference>
<feature type="transmembrane region" description="Helical" evidence="1">
    <location>
        <begin position="60"/>
        <end position="80"/>
    </location>
</feature>
<protein>
    <submittedName>
        <fullName evidence="2">Uncharacterized protein</fullName>
    </submittedName>
</protein>
<organism evidence="2 3">
    <name type="scientific">Candidatus Woesebacteria bacterium RIFCSPHIGHO2_01_FULL_37_10</name>
    <dbReference type="NCBI Taxonomy" id="1802489"/>
    <lineage>
        <taxon>Bacteria</taxon>
        <taxon>Candidatus Woeseibacteriota</taxon>
    </lineage>
</organism>
<proteinExistence type="predicted"/>
<evidence type="ECO:0000313" key="2">
    <source>
        <dbReference type="EMBL" id="OGM19440.1"/>
    </source>
</evidence>
<name>A0A1F7XWW1_9BACT</name>
<dbReference type="Proteomes" id="UP000178446">
    <property type="component" value="Unassembled WGS sequence"/>
</dbReference>
<sequence length="201" mass="22174">MNVDELNLICHPALDDTPLVRAERMSLKSVVSNVKLVLTMIISGQNLKDGWLKLDVNQKVTITILLFLLIALPIGIFLSLNPTSYLSRAQLPSTPPQLNRSPVIVTTTLKDGFLLKHYKSTIEGTDADIGDVLNFRALGLPGGLEIANCNQTQRKVRSILTEIIACRISGISTQKGQFDVELVLYDDKGGNDIKMLQLDIY</sequence>